<organism evidence="1 2">
    <name type="scientific">Zopfia rhizophila CBS 207.26</name>
    <dbReference type="NCBI Taxonomy" id="1314779"/>
    <lineage>
        <taxon>Eukaryota</taxon>
        <taxon>Fungi</taxon>
        <taxon>Dikarya</taxon>
        <taxon>Ascomycota</taxon>
        <taxon>Pezizomycotina</taxon>
        <taxon>Dothideomycetes</taxon>
        <taxon>Dothideomycetes incertae sedis</taxon>
        <taxon>Zopfiaceae</taxon>
        <taxon>Zopfia</taxon>
    </lineage>
</organism>
<name>A0A6A6EGJ0_9PEZI</name>
<keyword evidence="2" id="KW-1185">Reference proteome</keyword>
<dbReference type="EMBL" id="ML994618">
    <property type="protein sequence ID" value="KAF2190631.1"/>
    <property type="molecule type" value="Genomic_DNA"/>
</dbReference>
<evidence type="ECO:0000313" key="1">
    <source>
        <dbReference type="EMBL" id="KAF2190631.1"/>
    </source>
</evidence>
<dbReference type="Proteomes" id="UP000800200">
    <property type="component" value="Unassembled WGS sequence"/>
</dbReference>
<accession>A0A6A6EGJ0</accession>
<dbReference type="AlphaFoldDB" id="A0A6A6EGJ0"/>
<protein>
    <submittedName>
        <fullName evidence="1">Uncharacterized protein</fullName>
    </submittedName>
</protein>
<gene>
    <name evidence="1" type="ORF">K469DRAFT_389743</name>
</gene>
<reference evidence="1" key="1">
    <citation type="journal article" date="2020" name="Stud. Mycol.">
        <title>101 Dothideomycetes genomes: a test case for predicting lifestyles and emergence of pathogens.</title>
        <authorList>
            <person name="Haridas S."/>
            <person name="Albert R."/>
            <person name="Binder M."/>
            <person name="Bloem J."/>
            <person name="Labutti K."/>
            <person name="Salamov A."/>
            <person name="Andreopoulos B."/>
            <person name="Baker S."/>
            <person name="Barry K."/>
            <person name="Bills G."/>
            <person name="Bluhm B."/>
            <person name="Cannon C."/>
            <person name="Castanera R."/>
            <person name="Culley D."/>
            <person name="Daum C."/>
            <person name="Ezra D."/>
            <person name="Gonzalez J."/>
            <person name="Henrissat B."/>
            <person name="Kuo A."/>
            <person name="Liang C."/>
            <person name="Lipzen A."/>
            <person name="Lutzoni F."/>
            <person name="Magnuson J."/>
            <person name="Mondo S."/>
            <person name="Nolan M."/>
            <person name="Ohm R."/>
            <person name="Pangilinan J."/>
            <person name="Park H.-J."/>
            <person name="Ramirez L."/>
            <person name="Alfaro M."/>
            <person name="Sun H."/>
            <person name="Tritt A."/>
            <person name="Yoshinaga Y."/>
            <person name="Zwiers L.-H."/>
            <person name="Turgeon B."/>
            <person name="Goodwin S."/>
            <person name="Spatafora J."/>
            <person name="Crous P."/>
            <person name="Grigoriev I."/>
        </authorList>
    </citation>
    <scope>NUCLEOTIDE SEQUENCE</scope>
    <source>
        <strain evidence="1">CBS 207.26</strain>
    </source>
</reference>
<evidence type="ECO:0000313" key="2">
    <source>
        <dbReference type="Proteomes" id="UP000800200"/>
    </source>
</evidence>
<proteinExistence type="predicted"/>
<sequence length="134" mass="15213">MLSHLIGIDVVLRRHGEAGVPLDFHLNMSCPHTRLKTTYSLFLPYSSKLIILRLRPISSHGSLICIFLTTFLLEFGHYTPKPTSKPTPTTEAKMATLKDFKSEFDNLRVDILRYLHEHAPPSVVDDDNWGIANL</sequence>